<evidence type="ECO:0000313" key="2">
    <source>
        <dbReference type="Proteomes" id="UP000467385"/>
    </source>
</evidence>
<gene>
    <name evidence="1" type="ORF">MCNS_13380</name>
</gene>
<dbReference type="EMBL" id="AP022613">
    <property type="protein sequence ID" value="BBZ38275.1"/>
    <property type="molecule type" value="Genomic_DNA"/>
</dbReference>
<organism evidence="1 2">
    <name type="scientific">Mycobacterium conspicuum</name>
    <dbReference type="NCBI Taxonomy" id="44010"/>
    <lineage>
        <taxon>Bacteria</taxon>
        <taxon>Bacillati</taxon>
        <taxon>Actinomycetota</taxon>
        <taxon>Actinomycetes</taxon>
        <taxon>Mycobacteriales</taxon>
        <taxon>Mycobacteriaceae</taxon>
        <taxon>Mycobacterium</taxon>
    </lineage>
</organism>
<reference evidence="1 2" key="1">
    <citation type="journal article" date="2019" name="Emerg. Microbes Infect.">
        <title>Comprehensive subspecies identification of 175 nontuberculous mycobacteria species based on 7547 genomic profiles.</title>
        <authorList>
            <person name="Matsumoto Y."/>
            <person name="Kinjo T."/>
            <person name="Motooka D."/>
            <person name="Nabeya D."/>
            <person name="Jung N."/>
            <person name="Uechi K."/>
            <person name="Horii T."/>
            <person name="Iida T."/>
            <person name="Fujita J."/>
            <person name="Nakamura S."/>
        </authorList>
    </citation>
    <scope>NUCLEOTIDE SEQUENCE [LARGE SCALE GENOMIC DNA]</scope>
    <source>
        <strain evidence="1 2">JCM 14738</strain>
    </source>
</reference>
<evidence type="ECO:0000313" key="1">
    <source>
        <dbReference type="EMBL" id="BBZ38275.1"/>
    </source>
</evidence>
<proteinExistence type="predicted"/>
<accession>A0A7I7Y991</accession>
<keyword evidence="2" id="KW-1185">Reference proteome</keyword>
<sequence>MARNLIGLFPSARGVYAFGMPILGNVTAAAAHVTRSTSNALRIQLTGADGKELANARQKGGAAVLLGFKNGGKGDYTLSGASGDELRIAVAATTTISRQNTPVGRIAPANGAARFEDGGGTVLAVVEPYAGSKADSAWRHRILSPAGHELGALTLMTVHTGWADIESEAIQLLTNHNVATLKAPSAGALLQLNAPVAAELGDVLAAACVDFSVLPRGYIA</sequence>
<dbReference type="Proteomes" id="UP000467385">
    <property type="component" value="Chromosome"/>
</dbReference>
<name>A0A7I7Y991_9MYCO</name>
<dbReference type="AlphaFoldDB" id="A0A7I7Y991"/>
<protein>
    <submittedName>
        <fullName evidence="1">Uncharacterized protein</fullName>
    </submittedName>
</protein>